<protein>
    <submittedName>
        <fullName evidence="1">Uncharacterized protein</fullName>
    </submittedName>
</protein>
<sequence>MVSVGVAYLVSLFIQERCTIKGLTWESFKRIEEK</sequence>
<proteinExistence type="predicted"/>
<dbReference type="AlphaFoldDB" id="J9FQE9"/>
<comment type="caution">
    <text evidence="1">The sequence shown here is derived from an EMBL/GenBank/DDBJ whole genome shotgun (WGS) entry which is preliminary data.</text>
</comment>
<accession>J9FQE9</accession>
<name>J9FQE9_9ZZZZ</name>
<reference evidence="1" key="1">
    <citation type="journal article" date="2012" name="PLoS ONE">
        <title>Gene sets for utilization of primary and secondary nutrition supplies in the distal gut of endangered iberian lynx.</title>
        <authorList>
            <person name="Alcaide M."/>
            <person name="Messina E."/>
            <person name="Richter M."/>
            <person name="Bargiela R."/>
            <person name="Peplies J."/>
            <person name="Huws S.A."/>
            <person name="Newbold C.J."/>
            <person name="Golyshin P.N."/>
            <person name="Simon M.A."/>
            <person name="Lopez G."/>
            <person name="Yakimov M.M."/>
            <person name="Ferrer M."/>
        </authorList>
    </citation>
    <scope>NUCLEOTIDE SEQUENCE</scope>
</reference>
<gene>
    <name evidence="1" type="ORF">EVA_14724</name>
</gene>
<organism evidence="1">
    <name type="scientific">gut metagenome</name>
    <dbReference type="NCBI Taxonomy" id="749906"/>
    <lineage>
        <taxon>unclassified sequences</taxon>
        <taxon>metagenomes</taxon>
        <taxon>organismal metagenomes</taxon>
    </lineage>
</organism>
<evidence type="ECO:0000313" key="1">
    <source>
        <dbReference type="EMBL" id="EJW97166.1"/>
    </source>
</evidence>
<dbReference type="EMBL" id="AMCI01004906">
    <property type="protein sequence ID" value="EJW97166.1"/>
    <property type="molecule type" value="Genomic_DNA"/>
</dbReference>